<sequence>MAEFTTQSLKKNLLRPVEFVRCVAPLSKCIHHNAYSIMNLIDDMSDVVRFDIQMGLKYNFQC</sequence>
<keyword evidence="2" id="KW-1185">Reference proteome</keyword>
<dbReference type="AlphaFoldDB" id="A0A0V1KZT5"/>
<proteinExistence type="predicted"/>
<accession>A0A0V1KZT5</accession>
<comment type="caution">
    <text evidence="1">The sequence shown here is derived from an EMBL/GenBank/DDBJ whole genome shotgun (WGS) entry which is preliminary data.</text>
</comment>
<evidence type="ECO:0000313" key="2">
    <source>
        <dbReference type="Proteomes" id="UP000054721"/>
    </source>
</evidence>
<dbReference type="Proteomes" id="UP000054721">
    <property type="component" value="Unassembled WGS sequence"/>
</dbReference>
<name>A0A0V1KZT5_9BILA</name>
<reference evidence="1 2" key="1">
    <citation type="submission" date="2015-05" db="EMBL/GenBank/DDBJ databases">
        <title>Evolution of Trichinella species and genotypes.</title>
        <authorList>
            <person name="Korhonen P.K."/>
            <person name="Edoardo P."/>
            <person name="Giuseppe L.R."/>
            <person name="Gasser R.B."/>
        </authorList>
    </citation>
    <scope>NUCLEOTIDE SEQUENCE [LARGE SCALE GENOMIC DNA]</scope>
    <source>
        <strain evidence="1">ISS10</strain>
    </source>
</reference>
<dbReference type="EMBL" id="JYDW01000183">
    <property type="protein sequence ID" value="KRZ52779.1"/>
    <property type="molecule type" value="Genomic_DNA"/>
</dbReference>
<protein>
    <submittedName>
        <fullName evidence="1">Uncharacterized protein</fullName>
    </submittedName>
</protein>
<evidence type="ECO:0000313" key="1">
    <source>
        <dbReference type="EMBL" id="KRZ52779.1"/>
    </source>
</evidence>
<organism evidence="1 2">
    <name type="scientific">Trichinella nativa</name>
    <dbReference type="NCBI Taxonomy" id="6335"/>
    <lineage>
        <taxon>Eukaryota</taxon>
        <taxon>Metazoa</taxon>
        <taxon>Ecdysozoa</taxon>
        <taxon>Nematoda</taxon>
        <taxon>Enoplea</taxon>
        <taxon>Dorylaimia</taxon>
        <taxon>Trichinellida</taxon>
        <taxon>Trichinellidae</taxon>
        <taxon>Trichinella</taxon>
    </lineage>
</organism>
<gene>
    <name evidence="1" type="ORF">T02_10704</name>
</gene>